<feature type="chain" id="PRO_5013988631" description="Hydrophobin" evidence="2">
    <location>
        <begin position="17"/>
        <end position="136"/>
    </location>
</feature>
<organism evidence="3 4">
    <name type="scientific">Escovopsis weberi</name>
    <dbReference type="NCBI Taxonomy" id="150374"/>
    <lineage>
        <taxon>Eukaryota</taxon>
        <taxon>Fungi</taxon>
        <taxon>Dikarya</taxon>
        <taxon>Ascomycota</taxon>
        <taxon>Pezizomycotina</taxon>
        <taxon>Sordariomycetes</taxon>
        <taxon>Hypocreomycetidae</taxon>
        <taxon>Hypocreales</taxon>
        <taxon>Hypocreaceae</taxon>
        <taxon>Escovopsis</taxon>
    </lineage>
</organism>
<dbReference type="OrthoDB" id="4225815at2759"/>
<protein>
    <recommendedName>
        <fullName evidence="2">Hydrophobin</fullName>
    </recommendedName>
</protein>
<evidence type="ECO:0000256" key="2">
    <source>
        <dbReference type="RuleBase" id="RU365009"/>
    </source>
</evidence>
<dbReference type="Pfam" id="PF01185">
    <property type="entry name" value="Hydrophobin"/>
    <property type="match status" value="1"/>
</dbReference>
<dbReference type="SMART" id="SM00075">
    <property type="entry name" value="HYDRO"/>
    <property type="match status" value="1"/>
</dbReference>
<dbReference type="STRING" id="150374.A0A0N0RT33"/>
<dbReference type="CDD" id="cd23507">
    <property type="entry name" value="hydrophobin_I"/>
    <property type="match status" value="1"/>
</dbReference>
<keyword evidence="1 2" id="KW-1015">Disulfide bond</keyword>
<accession>A0A0N0RT33</accession>
<dbReference type="Proteomes" id="UP000053831">
    <property type="component" value="Unassembled WGS sequence"/>
</dbReference>
<evidence type="ECO:0000313" key="4">
    <source>
        <dbReference type="Proteomes" id="UP000053831"/>
    </source>
</evidence>
<dbReference type="GO" id="GO:0009277">
    <property type="term" value="C:fungal-type cell wall"/>
    <property type="evidence" value="ECO:0007669"/>
    <property type="project" value="InterPro"/>
</dbReference>
<comment type="caution">
    <text evidence="3">The sequence shown here is derived from an EMBL/GenBank/DDBJ whole genome shotgun (WGS) entry which is preliminary data.</text>
</comment>
<keyword evidence="2" id="KW-0134">Cell wall</keyword>
<comment type="similarity">
    <text evidence="2">Belongs to the fungal hydrophobin family.</text>
</comment>
<evidence type="ECO:0000256" key="1">
    <source>
        <dbReference type="ARBA" id="ARBA00023157"/>
    </source>
</evidence>
<keyword evidence="2" id="KW-0964">Secreted</keyword>
<gene>
    <name evidence="3" type="ORF">ESCO_002845</name>
</gene>
<name>A0A0N0RT33_ESCWE</name>
<proteinExistence type="inferred from homology"/>
<dbReference type="AlphaFoldDB" id="A0A0N0RT33"/>
<feature type="signal peptide" evidence="2">
    <location>
        <begin position="1"/>
        <end position="16"/>
    </location>
</feature>
<reference evidence="3 4" key="1">
    <citation type="submission" date="2015-07" db="EMBL/GenBank/DDBJ databases">
        <title>The genome of the fungus Escovopsis weberi, a specialized disease agent of ant agriculture.</title>
        <authorList>
            <person name="de Man T.J."/>
            <person name="Stajich J.E."/>
            <person name="Kubicek C.P."/>
            <person name="Chenthamara K."/>
            <person name="Atanasova L."/>
            <person name="Druzhinina I.S."/>
            <person name="Birnbaum S."/>
            <person name="Barribeau S.M."/>
            <person name="Teiling C."/>
            <person name="Suen G."/>
            <person name="Currie C."/>
            <person name="Gerardo N.M."/>
        </authorList>
    </citation>
    <scope>NUCLEOTIDE SEQUENCE [LARGE SCALE GENOMIC DNA]</scope>
</reference>
<dbReference type="EMBL" id="LGSR01000022">
    <property type="protein sequence ID" value="KOS17995.1"/>
    <property type="molecule type" value="Genomic_DNA"/>
</dbReference>
<sequence length="136" mass="13773">MQFFAVVALLAAAAAAAPEIRAKRAYPSVGEVPVNVAQQSCGSDLELNCCDKVDASTKSQNGGGLLDLSNLLGGQGGLQLFDQCSPLSVTGIIGVSDLLNNHCKQQAACCQGTKSEANGGLVNLALPCIALADLIA</sequence>
<keyword evidence="2" id="KW-0732">Signal</keyword>
<comment type="subcellular location">
    <subcellularLocation>
        <location evidence="2">Secreted</location>
        <location evidence="2">Cell wall</location>
    </subcellularLocation>
</comment>
<evidence type="ECO:0000313" key="3">
    <source>
        <dbReference type="EMBL" id="KOS17995.1"/>
    </source>
</evidence>
<dbReference type="InterPro" id="IPR001338">
    <property type="entry name" value="Class_I_Hydrophobin"/>
</dbReference>
<keyword evidence="4" id="KW-1185">Reference proteome</keyword>
<dbReference type="GO" id="GO:0005199">
    <property type="term" value="F:structural constituent of cell wall"/>
    <property type="evidence" value="ECO:0007669"/>
    <property type="project" value="InterPro"/>
</dbReference>